<sequence>MIVIDENTYQILGRGIDFSTLPVNPDLLNDNDLIEPLKKYLLLTYFPERIKQIDPLNLFYNRYYWFIRFKNKYLKKFGDDHLNLRQEGFKILEEGDQYENIDWSEIEKISNDTGNDEH</sequence>
<keyword evidence="2" id="KW-1185">Reference proteome</keyword>
<proteinExistence type="predicted"/>
<dbReference type="AlphaFoldDB" id="A0A937KD68"/>
<gene>
    <name evidence="1" type="ORF">JMN32_18400</name>
</gene>
<protein>
    <submittedName>
        <fullName evidence="1">Uncharacterized protein</fullName>
    </submittedName>
</protein>
<dbReference type="Proteomes" id="UP000614216">
    <property type="component" value="Unassembled WGS sequence"/>
</dbReference>
<reference evidence="1" key="1">
    <citation type="submission" date="2021-01" db="EMBL/GenBank/DDBJ databases">
        <title>Fulvivirga kasyanovii gen. nov., sp nov., a novel member of the phylum Bacteroidetes isolated from seawater in a mussel farm.</title>
        <authorList>
            <person name="Zhao L.-H."/>
            <person name="Wang Z.-J."/>
        </authorList>
    </citation>
    <scope>NUCLEOTIDE SEQUENCE</scope>
    <source>
        <strain evidence="1">29W222</strain>
    </source>
</reference>
<organism evidence="1 2">
    <name type="scientific">Fulvivirga marina</name>
    <dbReference type="NCBI Taxonomy" id="2494733"/>
    <lineage>
        <taxon>Bacteria</taxon>
        <taxon>Pseudomonadati</taxon>
        <taxon>Bacteroidota</taxon>
        <taxon>Cytophagia</taxon>
        <taxon>Cytophagales</taxon>
        <taxon>Fulvivirgaceae</taxon>
        <taxon>Fulvivirga</taxon>
    </lineage>
</organism>
<evidence type="ECO:0000313" key="1">
    <source>
        <dbReference type="EMBL" id="MBL6448292.1"/>
    </source>
</evidence>
<dbReference type="RefSeq" id="WP_202857833.1">
    <property type="nucleotide sequence ID" value="NZ_JAEUGD010000060.1"/>
</dbReference>
<accession>A0A937KD68</accession>
<comment type="caution">
    <text evidence="1">The sequence shown here is derived from an EMBL/GenBank/DDBJ whole genome shotgun (WGS) entry which is preliminary data.</text>
</comment>
<evidence type="ECO:0000313" key="2">
    <source>
        <dbReference type="Proteomes" id="UP000614216"/>
    </source>
</evidence>
<dbReference type="EMBL" id="JAEUGD010000060">
    <property type="protein sequence ID" value="MBL6448292.1"/>
    <property type="molecule type" value="Genomic_DNA"/>
</dbReference>
<name>A0A937KD68_9BACT</name>